<dbReference type="InterPro" id="IPR029058">
    <property type="entry name" value="AB_hydrolase_fold"/>
</dbReference>
<keyword evidence="2" id="KW-1185">Reference proteome</keyword>
<dbReference type="Pfam" id="PF06821">
    <property type="entry name" value="Ser_hydrolase"/>
    <property type="match status" value="1"/>
</dbReference>
<gene>
    <name evidence="1" type="ORF">NEE01_02430</name>
</gene>
<proteinExistence type="predicted"/>
<dbReference type="GO" id="GO:0016787">
    <property type="term" value="F:hydrolase activity"/>
    <property type="evidence" value="ECO:0007669"/>
    <property type="project" value="UniProtKB-KW"/>
</dbReference>
<reference evidence="1" key="1">
    <citation type="submission" date="2022-06" db="EMBL/GenBank/DDBJ databases">
        <title>Sphingomonas sp. nov. isolated from rhizosphere soil of tomato.</title>
        <authorList>
            <person name="Dong H."/>
            <person name="Gao R."/>
        </authorList>
    </citation>
    <scope>NUCLEOTIDE SEQUENCE</scope>
    <source>
        <strain evidence="1">MMSM24</strain>
    </source>
</reference>
<dbReference type="InterPro" id="IPR010662">
    <property type="entry name" value="RBBP9/YdeN"/>
</dbReference>
<protein>
    <submittedName>
        <fullName evidence="1">Alpha/beta hydrolase</fullName>
    </submittedName>
</protein>
<dbReference type="AlphaFoldDB" id="A0AA41ZDB9"/>
<sequence>MSTGDAALLIVTAGDLPQADRHELRLDVGERTGKWAAQLDAALIDLAQPVIVVAAELAAIAFAHWAQLSPLRYSRQIAGAVLLDPAAPREWPRLGLASTPATPLPFPSLLVASGMGTAAHILALAARWRSRFATRDAIQNDIAGDSVEASLRAALRAFLAPHAPSAPTLRRSIAELTPPLASLLFKSPPIR</sequence>
<name>A0AA41ZDB9_9SPHN</name>
<comment type="caution">
    <text evidence="1">The sequence shown here is derived from an EMBL/GenBank/DDBJ whole genome shotgun (WGS) entry which is preliminary data.</text>
</comment>
<evidence type="ECO:0000313" key="1">
    <source>
        <dbReference type="EMBL" id="MCW6533638.1"/>
    </source>
</evidence>
<evidence type="ECO:0000313" key="2">
    <source>
        <dbReference type="Proteomes" id="UP001165565"/>
    </source>
</evidence>
<dbReference type="Proteomes" id="UP001165565">
    <property type="component" value="Unassembled WGS sequence"/>
</dbReference>
<organism evidence="1 2">
    <name type="scientific">Sphingomonas lycopersici</name>
    <dbReference type="NCBI Taxonomy" id="2951807"/>
    <lineage>
        <taxon>Bacteria</taxon>
        <taxon>Pseudomonadati</taxon>
        <taxon>Pseudomonadota</taxon>
        <taxon>Alphaproteobacteria</taxon>
        <taxon>Sphingomonadales</taxon>
        <taxon>Sphingomonadaceae</taxon>
        <taxon>Sphingomonas</taxon>
    </lineage>
</organism>
<accession>A0AA41ZDB9</accession>
<dbReference type="EMBL" id="JANFAV010000001">
    <property type="protein sequence ID" value="MCW6533638.1"/>
    <property type="molecule type" value="Genomic_DNA"/>
</dbReference>
<dbReference type="RefSeq" id="WP_265267657.1">
    <property type="nucleotide sequence ID" value="NZ_JANFAV010000001.1"/>
</dbReference>
<keyword evidence="1" id="KW-0378">Hydrolase</keyword>
<dbReference type="Gene3D" id="3.40.50.1820">
    <property type="entry name" value="alpha/beta hydrolase"/>
    <property type="match status" value="1"/>
</dbReference>